<dbReference type="InterPro" id="IPR029019">
    <property type="entry name" value="HEX_eukaryotic_N"/>
</dbReference>
<dbReference type="Gene3D" id="3.20.20.80">
    <property type="entry name" value="Glycosidases"/>
    <property type="match status" value="1"/>
</dbReference>
<feature type="disulfide bond" evidence="9">
    <location>
        <begin position="531"/>
        <end position="549"/>
    </location>
</feature>
<evidence type="ECO:0000259" key="12">
    <source>
        <dbReference type="Pfam" id="PF14845"/>
    </source>
</evidence>
<dbReference type="PANTHER" id="PTHR22600:SF21">
    <property type="entry name" value="BETA-HEXOSAMINIDASE A"/>
    <property type="match status" value="1"/>
</dbReference>
<evidence type="ECO:0000256" key="2">
    <source>
        <dbReference type="ARBA" id="ARBA00006285"/>
    </source>
</evidence>
<dbReference type="Gene3D" id="3.30.379.10">
    <property type="entry name" value="Chitobiase/beta-hexosaminidase domain 2-like"/>
    <property type="match status" value="1"/>
</dbReference>
<evidence type="ECO:0000256" key="4">
    <source>
        <dbReference type="ARBA" id="ARBA00022801"/>
    </source>
</evidence>
<comment type="similarity">
    <text evidence="2 7">Belongs to the glycosyl hydrolase 20 family.</text>
</comment>
<evidence type="ECO:0000259" key="11">
    <source>
        <dbReference type="Pfam" id="PF00728"/>
    </source>
</evidence>
<dbReference type="GO" id="GO:0006689">
    <property type="term" value="P:ganglioside catabolic process"/>
    <property type="evidence" value="ECO:0007669"/>
    <property type="project" value="TreeGrafter"/>
</dbReference>
<keyword evidence="5" id="KW-0325">Glycoprotein</keyword>
<evidence type="ECO:0000256" key="6">
    <source>
        <dbReference type="ARBA" id="ARBA00023295"/>
    </source>
</evidence>
<dbReference type="SUPFAM" id="SSF55545">
    <property type="entry name" value="beta-N-acetylhexosaminidase-like domain"/>
    <property type="match status" value="1"/>
</dbReference>
<evidence type="ECO:0000313" key="14">
    <source>
        <dbReference type="Proteomes" id="UP001283361"/>
    </source>
</evidence>
<comment type="catalytic activity">
    <reaction evidence="1 7">
        <text>Hydrolysis of terminal non-reducing N-acetyl-D-hexosamine residues in N-acetyl-beta-D-hexosaminides.</text>
        <dbReference type="EC" id="3.2.1.52"/>
    </reaction>
</comment>
<dbReference type="EMBL" id="JAWDGP010005256">
    <property type="protein sequence ID" value="KAK3758637.1"/>
    <property type="molecule type" value="Genomic_DNA"/>
</dbReference>
<dbReference type="Pfam" id="PF14845">
    <property type="entry name" value="Glycohydro_20b2"/>
    <property type="match status" value="1"/>
</dbReference>
<evidence type="ECO:0000256" key="8">
    <source>
        <dbReference type="PIRSR" id="PIRSR001093-1"/>
    </source>
</evidence>
<protein>
    <recommendedName>
        <fullName evidence="7">Beta-hexosaminidase</fullName>
        <ecNumber evidence="7">3.2.1.52</ecNumber>
    </recommendedName>
</protein>
<dbReference type="Pfam" id="PF00728">
    <property type="entry name" value="Glyco_hydro_20"/>
    <property type="match status" value="1"/>
</dbReference>
<dbReference type="InterPro" id="IPR017853">
    <property type="entry name" value="GH"/>
</dbReference>
<evidence type="ECO:0000256" key="1">
    <source>
        <dbReference type="ARBA" id="ARBA00001231"/>
    </source>
</evidence>
<dbReference type="GO" id="GO:0005764">
    <property type="term" value="C:lysosome"/>
    <property type="evidence" value="ECO:0007669"/>
    <property type="project" value="TreeGrafter"/>
</dbReference>
<feature type="chain" id="PRO_5042249252" description="Beta-hexosaminidase" evidence="10">
    <location>
        <begin position="26"/>
        <end position="556"/>
    </location>
</feature>
<comment type="caution">
    <text evidence="13">The sequence shown here is derived from an EMBL/GenBank/DDBJ whole genome shotgun (WGS) entry which is preliminary data.</text>
</comment>
<feature type="disulfide bond" evidence="9">
    <location>
        <begin position="80"/>
        <end position="132"/>
    </location>
</feature>
<gene>
    <name evidence="13" type="ORF">RRG08_019546</name>
</gene>
<dbReference type="PANTHER" id="PTHR22600">
    <property type="entry name" value="BETA-HEXOSAMINIDASE"/>
    <property type="match status" value="1"/>
</dbReference>
<dbReference type="Proteomes" id="UP001283361">
    <property type="component" value="Unassembled WGS sequence"/>
</dbReference>
<dbReference type="SUPFAM" id="SSF51445">
    <property type="entry name" value="(Trans)glycosidases"/>
    <property type="match status" value="1"/>
</dbReference>
<dbReference type="GO" id="GO:0030203">
    <property type="term" value="P:glycosaminoglycan metabolic process"/>
    <property type="evidence" value="ECO:0007669"/>
    <property type="project" value="TreeGrafter"/>
</dbReference>
<dbReference type="EC" id="3.2.1.52" evidence="7"/>
<dbReference type="InterPro" id="IPR025705">
    <property type="entry name" value="Beta_hexosaminidase_sua/sub"/>
</dbReference>
<dbReference type="InterPro" id="IPR029018">
    <property type="entry name" value="Hex-like_dom2"/>
</dbReference>
<dbReference type="GO" id="GO:0005975">
    <property type="term" value="P:carbohydrate metabolic process"/>
    <property type="evidence" value="ECO:0007669"/>
    <property type="project" value="InterPro"/>
</dbReference>
<evidence type="ECO:0000256" key="5">
    <source>
        <dbReference type="ARBA" id="ARBA00023180"/>
    </source>
</evidence>
<feature type="disulfide bond" evidence="9">
    <location>
        <begin position="307"/>
        <end position="358"/>
    </location>
</feature>
<dbReference type="GO" id="GO:0016020">
    <property type="term" value="C:membrane"/>
    <property type="evidence" value="ECO:0007669"/>
    <property type="project" value="TreeGrafter"/>
</dbReference>
<keyword evidence="9" id="KW-1015">Disulfide bond</keyword>
<keyword evidence="6 7" id="KW-0326">Glycosidase</keyword>
<evidence type="ECO:0000256" key="7">
    <source>
        <dbReference type="PIRNR" id="PIRNR001093"/>
    </source>
</evidence>
<dbReference type="GO" id="GO:0004563">
    <property type="term" value="F:beta-N-acetylhexosaminidase activity"/>
    <property type="evidence" value="ECO:0007669"/>
    <property type="project" value="UniProtKB-EC"/>
</dbReference>
<feature type="active site" description="Proton donor" evidence="8">
    <location>
        <position position="353"/>
    </location>
</feature>
<dbReference type="FunFam" id="3.20.20.80:FF:000063">
    <property type="entry name" value="Beta-hexosaminidase"/>
    <property type="match status" value="1"/>
</dbReference>
<proteinExistence type="inferred from homology"/>
<accession>A0AAE0YYM1</accession>
<dbReference type="PRINTS" id="PR00738">
    <property type="entry name" value="GLHYDRLASE20"/>
</dbReference>
<dbReference type="CDD" id="cd06562">
    <property type="entry name" value="GH20_HexA_HexB-like"/>
    <property type="match status" value="1"/>
</dbReference>
<sequence length="556" mass="62763">MACRQLWALLLFLAFFISTGDIAFAGSTFKSKHGTPVNTYPTIQSRGQPWPMPRLYEPTADILGVQSNNFQFRSVGEVDCDILADAYERYQKLTFGGYSNFKNQRDVSLKFHPELSATDTVTILEVLVQTPCSGRIFPTLESSESYSLIVSPGVSRIQAMEVWGALRGLETFSQLVYRLDSGQFVVNKTIVEDKPRFAHRGLLLDSSRHFLSVNLILKTVDALAQNKMNVLHWHIVDDQSFPYVSQKFPDLSQKGAYNPETHVYSPADVATVVEYARVRGIRVMAEFDTPGHTQSWGNGQMGLLTPCYKAGQADGTFGPINPIVNTTFDFLKAFFAEVKQVFPDHYIHLGGDEVSFACWQSNPDVAKFMKAHGFGTDFSKLEQYYMQNLLDIVGKLNNGYMIWQEVIDNGCKVRDDTVVHVWKGGWQDEMAKVTKLGYKTLLSSPWYLNLISYGSDWVNYYKVEPLSFNGTASQKALVMGGEAAMWGEYVDNVVVLSRTWPRTSAIAERLWSPENVSDFQKALPRISEHRCRMIRRGFPAEEVNGPGFCDVEYEGW</sequence>
<keyword evidence="3 10" id="KW-0732">Signal</keyword>
<dbReference type="AlphaFoldDB" id="A0AAE0YYM1"/>
<feature type="domain" description="Glycoside hydrolase family 20 catalytic" evidence="11">
    <location>
        <begin position="197"/>
        <end position="513"/>
    </location>
</feature>
<keyword evidence="4 7" id="KW-0378">Hydrolase</keyword>
<reference evidence="13" key="1">
    <citation type="journal article" date="2023" name="G3 (Bethesda)">
        <title>A reference genome for the long-term kleptoplast-retaining sea slug Elysia crispata morphotype clarki.</title>
        <authorList>
            <person name="Eastman K.E."/>
            <person name="Pendleton A.L."/>
            <person name="Shaikh M.A."/>
            <person name="Suttiyut T."/>
            <person name="Ogas R."/>
            <person name="Tomko P."/>
            <person name="Gavelis G."/>
            <person name="Widhalm J.R."/>
            <person name="Wisecaver J.H."/>
        </authorList>
    </citation>
    <scope>NUCLEOTIDE SEQUENCE</scope>
    <source>
        <strain evidence="13">ECLA1</strain>
    </source>
</reference>
<evidence type="ECO:0000313" key="13">
    <source>
        <dbReference type="EMBL" id="KAK3758637.1"/>
    </source>
</evidence>
<organism evidence="13 14">
    <name type="scientific">Elysia crispata</name>
    <name type="common">lettuce slug</name>
    <dbReference type="NCBI Taxonomy" id="231223"/>
    <lineage>
        <taxon>Eukaryota</taxon>
        <taxon>Metazoa</taxon>
        <taxon>Spiralia</taxon>
        <taxon>Lophotrochozoa</taxon>
        <taxon>Mollusca</taxon>
        <taxon>Gastropoda</taxon>
        <taxon>Heterobranchia</taxon>
        <taxon>Euthyneura</taxon>
        <taxon>Panpulmonata</taxon>
        <taxon>Sacoglossa</taxon>
        <taxon>Placobranchoidea</taxon>
        <taxon>Plakobranchidae</taxon>
        <taxon>Elysia</taxon>
    </lineage>
</organism>
<name>A0AAE0YYM1_9GAST</name>
<evidence type="ECO:0000256" key="9">
    <source>
        <dbReference type="PIRSR" id="PIRSR001093-2"/>
    </source>
</evidence>
<evidence type="ECO:0000256" key="10">
    <source>
        <dbReference type="SAM" id="SignalP"/>
    </source>
</evidence>
<evidence type="ECO:0000256" key="3">
    <source>
        <dbReference type="ARBA" id="ARBA00022729"/>
    </source>
</evidence>
<feature type="domain" description="Beta-hexosaminidase eukaryotic type N-terminal" evidence="12">
    <location>
        <begin position="49"/>
        <end position="175"/>
    </location>
</feature>
<feature type="signal peptide" evidence="10">
    <location>
        <begin position="1"/>
        <end position="25"/>
    </location>
</feature>
<dbReference type="InterPro" id="IPR015883">
    <property type="entry name" value="Glyco_hydro_20_cat"/>
</dbReference>
<dbReference type="PIRSF" id="PIRSF001093">
    <property type="entry name" value="B-hxosamndse_ab_euk"/>
    <property type="match status" value="1"/>
</dbReference>
<keyword evidence="14" id="KW-1185">Reference proteome</keyword>